<accession>A0AA97NTE8</accession>
<proteinExistence type="predicted"/>
<dbReference type="EMBL" id="JH793053">
    <property type="protein sequence ID" value="ELQ36036.1"/>
    <property type="molecule type" value="Genomic_DNA"/>
</dbReference>
<organism evidence="1">
    <name type="scientific">Pyricularia oryzae (strain Y34)</name>
    <name type="common">Rice blast fungus</name>
    <name type="synonym">Magnaporthe oryzae</name>
    <dbReference type="NCBI Taxonomy" id="1143189"/>
    <lineage>
        <taxon>Eukaryota</taxon>
        <taxon>Fungi</taxon>
        <taxon>Dikarya</taxon>
        <taxon>Ascomycota</taxon>
        <taxon>Pezizomycotina</taxon>
        <taxon>Sordariomycetes</taxon>
        <taxon>Sordariomycetidae</taxon>
        <taxon>Magnaporthales</taxon>
        <taxon>Pyriculariaceae</taxon>
        <taxon>Pyricularia</taxon>
    </lineage>
</organism>
<protein>
    <submittedName>
        <fullName evidence="1">Uncharacterized protein</fullName>
    </submittedName>
</protein>
<dbReference type="AlphaFoldDB" id="A0AA97NTE8"/>
<reference evidence="1" key="1">
    <citation type="journal article" date="2012" name="PLoS Genet.">
        <title>Comparative analysis of the genomes of two field isolates of the rice blast fungus Magnaporthe oryzae.</title>
        <authorList>
            <person name="Xue M."/>
            <person name="Yang J."/>
            <person name="Li Z."/>
            <person name="Hu S."/>
            <person name="Yao N."/>
            <person name="Dean R.A."/>
            <person name="Zhao W."/>
            <person name="Shen M."/>
            <person name="Zhang H."/>
            <person name="Li C."/>
            <person name="Liu L."/>
            <person name="Cao L."/>
            <person name="Xu X."/>
            <person name="Xing Y."/>
            <person name="Hsiang T."/>
            <person name="Zhang Z."/>
            <person name="Xu J.R."/>
            <person name="Peng Y.L."/>
        </authorList>
    </citation>
    <scope>NUCLEOTIDE SEQUENCE</scope>
    <source>
        <strain evidence="1">Y34</strain>
    </source>
</reference>
<name>A0AA97NTE8_PYRO3</name>
<gene>
    <name evidence="1" type="ORF">OOU_Y34scaffold00669g21</name>
</gene>
<evidence type="ECO:0000313" key="1">
    <source>
        <dbReference type="EMBL" id="ELQ36036.1"/>
    </source>
</evidence>
<dbReference type="Proteomes" id="UP000011086">
    <property type="component" value="Unassembled WGS sequence"/>
</dbReference>
<sequence length="45" mass="5416">MSLSLLYCFQPPFCFFDDDGEQPAWHATWFLRYSVPDWLTVNRSK</sequence>